<dbReference type="GO" id="GO:0016877">
    <property type="term" value="F:ligase activity, forming carbon-sulfur bonds"/>
    <property type="evidence" value="ECO:0007669"/>
    <property type="project" value="UniProtKB-ARBA"/>
</dbReference>
<dbReference type="PANTHER" id="PTHR43767:SF11">
    <property type="entry name" value="MEDIUM-CHAIN-FATTY-ACID--COA LIGASE"/>
    <property type="match status" value="1"/>
</dbReference>
<dbReference type="NCBIfam" id="NF004837">
    <property type="entry name" value="PRK06187.1"/>
    <property type="match status" value="1"/>
</dbReference>
<feature type="domain" description="AMP-binding enzyme C-terminal" evidence="2">
    <location>
        <begin position="456"/>
        <end position="537"/>
    </location>
</feature>
<dbReference type="AlphaFoldDB" id="A0A366ETG2"/>
<dbReference type="SUPFAM" id="SSF56801">
    <property type="entry name" value="Acetyl-CoA synthetase-like"/>
    <property type="match status" value="1"/>
</dbReference>
<dbReference type="PANTHER" id="PTHR43767">
    <property type="entry name" value="LONG-CHAIN-FATTY-ACID--COA LIGASE"/>
    <property type="match status" value="1"/>
</dbReference>
<dbReference type="PROSITE" id="PS00455">
    <property type="entry name" value="AMP_BINDING"/>
    <property type="match status" value="1"/>
</dbReference>
<protein>
    <submittedName>
        <fullName evidence="3">Fatty-acyl-CoA synthase</fullName>
    </submittedName>
</protein>
<dbReference type="InterPro" id="IPR020845">
    <property type="entry name" value="AMP-binding_CS"/>
</dbReference>
<accession>A0A366ETG2</accession>
<name>A0A366ETG2_9HYPH</name>
<dbReference type="Pfam" id="PF00501">
    <property type="entry name" value="AMP-binding"/>
    <property type="match status" value="1"/>
</dbReference>
<keyword evidence="4" id="KW-1185">Reference proteome</keyword>
<comment type="caution">
    <text evidence="3">The sequence shown here is derived from an EMBL/GenBank/DDBJ whole genome shotgun (WGS) entry which is preliminary data.</text>
</comment>
<dbReference type="RefSeq" id="WP_113891839.1">
    <property type="nucleotide sequence ID" value="NZ_QNRK01000034.1"/>
</dbReference>
<dbReference type="InterPro" id="IPR045851">
    <property type="entry name" value="AMP-bd_C_sf"/>
</dbReference>
<organism evidence="3 4">
    <name type="scientific">Roseiarcus fermentans</name>
    <dbReference type="NCBI Taxonomy" id="1473586"/>
    <lineage>
        <taxon>Bacteria</taxon>
        <taxon>Pseudomonadati</taxon>
        <taxon>Pseudomonadota</taxon>
        <taxon>Alphaproteobacteria</taxon>
        <taxon>Hyphomicrobiales</taxon>
        <taxon>Roseiarcaceae</taxon>
        <taxon>Roseiarcus</taxon>
    </lineage>
</organism>
<reference evidence="3 4" key="1">
    <citation type="submission" date="2018-06" db="EMBL/GenBank/DDBJ databases">
        <title>Genomic Encyclopedia of Type Strains, Phase IV (KMG-IV): sequencing the most valuable type-strain genomes for metagenomic binning, comparative biology and taxonomic classification.</title>
        <authorList>
            <person name="Goeker M."/>
        </authorList>
    </citation>
    <scope>NUCLEOTIDE SEQUENCE [LARGE SCALE GENOMIC DNA]</scope>
    <source>
        <strain evidence="3 4">DSM 24875</strain>
    </source>
</reference>
<feature type="domain" description="AMP-dependent synthetase/ligase" evidence="1">
    <location>
        <begin position="25"/>
        <end position="405"/>
    </location>
</feature>
<dbReference type="Gene3D" id="3.40.50.12780">
    <property type="entry name" value="N-terminal domain of ligase-like"/>
    <property type="match status" value="1"/>
</dbReference>
<dbReference type="Proteomes" id="UP000253529">
    <property type="component" value="Unassembled WGS sequence"/>
</dbReference>
<evidence type="ECO:0000259" key="2">
    <source>
        <dbReference type="Pfam" id="PF13193"/>
    </source>
</evidence>
<dbReference type="InterPro" id="IPR050237">
    <property type="entry name" value="ATP-dep_AMP-bd_enzyme"/>
</dbReference>
<dbReference type="OrthoDB" id="9803968at2"/>
<dbReference type="EMBL" id="QNRK01000034">
    <property type="protein sequence ID" value="RBP05692.1"/>
    <property type="molecule type" value="Genomic_DNA"/>
</dbReference>
<evidence type="ECO:0000259" key="1">
    <source>
        <dbReference type="Pfam" id="PF00501"/>
    </source>
</evidence>
<dbReference type="InterPro" id="IPR025110">
    <property type="entry name" value="AMP-bd_C"/>
</dbReference>
<dbReference type="InterPro" id="IPR000873">
    <property type="entry name" value="AMP-dep_synth/lig_dom"/>
</dbReference>
<dbReference type="Pfam" id="PF13193">
    <property type="entry name" value="AMP-binding_C"/>
    <property type="match status" value="1"/>
</dbReference>
<gene>
    <name evidence="3" type="ORF">DFR50_13455</name>
</gene>
<proteinExistence type="predicted"/>
<sequence length="548" mass="60531">MPVRIIPPTPSAYVYPLLIKHLLHTSMTRAPDQEIVYRDLRRRTYREFRERIGRLASGLTQIGVDQGDVVAILEWDSDRYHECYFAIPMMGAVMQTVNVSLTPEDIAYTIVDSGATTVLFNADFAPLVAKLRPHLEAVRNWVSMLDRPDQPVTAMSVNAEYEALLSIGSPYFPFPDFDENAVATIFHTTGTTGRPKGVHFSHRQIVMHSMAVLVEYGLTPKHGRFHRDDVYMPMTPMFHVHAWGAPYTTTLAGCKLVFPGRYSPEIFVKLIASEGVTWTHCVPTLLQMLLTAPGSESVDLSRLRMVIGGSALPPSLARAAMARGIDVFGGYGMSETAPMLTTSHIKSKHLGGDFEEELRYRIAAGIAAPLVDLRIVDANMAEVPHDGEAVGEIVVRAPWLTTGYLNNPEASEVLWGGGYLHTGDVASIDADGYVRIADRIKDIVKTGGEWVSSIALENIIMEMPGVRKAAVIPIRDVKWGERPLALVIRDPEHPEAISEDDVRLHVASYVERGLISKIAIPENVTFVAELPLTSVGKIDKKTLRALYS</sequence>
<dbReference type="InterPro" id="IPR042099">
    <property type="entry name" value="ANL_N_sf"/>
</dbReference>
<dbReference type="Gene3D" id="3.30.300.30">
    <property type="match status" value="1"/>
</dbReference>
<evidence type="ECO:0000313" key="3">
    <source>
        <dbReference type="EMBL" id="RBP05692.1"/>
    </source>
</evidence>
<evidence type="ECO:0000313" key="4">
    <source>
        <dbReference type="Proteomes" id="UP000253529"/>
    </source>
</evidence>